<keyword evidence="1" id="KW-1015">Disulfide bond</keyword>
<evidence type="ECO:0000313" key="3">
    <source>
        <dbReference type="EnsemblProtists" id="EOD22491"/>
    </source>
</evidence>
<dbReference type="GO" id="GO:0005737">
    <property type="term" value="C:cytoplasm"/>
    <property type="evidence" value="ECO:0007669"/>
    <property type="project" value="UniProtKB-ARBA"/>
</dbReference>
<dbReference type="RefSeq" id="XP_005774920.1">
    <property type="nucleotide sequence ID" value="XM_005774863.1"/>
</dbReference>
<dbReference type="PaxDb" id="2903-EOD22491"/>
<evidence type="ECO:0000256" key="1">
    <source>
        <dbReference type="ARBA" id="ARBA00023157"/>
    </source>
</evidence>
<dbReference type="eggNOG" id="KOG0908">
    <property type="taxonomic scope" value="Eukaryota"/>
</dbReference>
<name>A0A0D3JG56_EMIH1</name>
<feature type="domain" description="PITH" evidence="2">
    <location>
        <begin position="1"/>
        <end position="177"/>
    </location>
</feature>
<dbReference type="PROSITE" id="PS51532">
    <property type="entry name" value="PITH"/>
    <property type="match status" value="1"/>
</dbReference>
<dbReference type="InterPro" id="IPR008979">
    <property type="entry name" value="Galactose-bd-like_sf"/>
</dbReference>
<dbReference type="HOGENOM" id="CLU_1430454_0_0_1"/>
<keyword evidence="4" id="KW-1185">Reference proteome</keyword>
<organism evidence="3 4">
    <name type="scientific">Emiliania huxleyi (strain CCMP1516)</name>
    <dbReference type="NCBI Taxonomy" id="280463"/>
    <lineage>
        <taxon>Eukaryota</taxon>
        <taxon>Haptista</taxon>
        <taxon>Haptophyta</taxon>
        <taxon>Prymnesiophyceae</taxon>
        <taxon>Isochrysidales</taxon>
        <taxon>Noelaerhabdaceae</taxon>
        <taxon>Emiliania</taxon>
    </lineage>
</organism>
<dbReference type="PANTHER" id="PTHR46115">
    <property type="entry name" value="THIOREDOXIN-LIKE PROTEIN 1"/>
    <property type="match status" value="1"/>
</dbReference>
<dbReference type="SUPFAM" id="SSF49785">
    <property type="entry name" value="Galactose-binding domain-like"/>
    <property type="match status" value="1"/>
</dbReference>
<dbReference type="EnsemblProtists" id="EOD22491">
    <property type="protein sequence ID" value="EOD22491"/>
    <property type="gene ID" value="EMIHUDRAFT_240263"/>
</dbReference>
<dbReference type="STRING" id="2903.R1EHR7"/>
<dbReference type="InterPro" id="IPR010400">
    <property type="entry name" value="PITH_dom"/>
</dbReference>
<dbReference type="Proteomes" id="UP000013827">
    <property type="component" value="Unassembled WGS sequence"/>
</dbReference>
<dbReference type="AlphaFoldDB" id="A0A0D3JG56"/>
<evidence type="ECO:0000259" key="2">
    <source>
        <dbReference type="PROSITE" id="PS51532"/>
    </source>
</evidence>
<dbReference type="Pfam" id="PF06201">
    <property type="entry name" value="PITH"/>
    <property type="match status" value="1"/>
</dbReference>
<proteinExistence type="predicted"/>
<dbReference type="Gene3D" id="2.60.120.470">
    <property type="entry name" value="PITH domain"/>
    <property type="match status" value="1"/>
</dbReference>
<dbReference type="GeneID" id="17268030"/>
<dbReference type="KEGG" id="ehx:EMIHUDRAFT_240263"/>
<dbReference type="InterPro" id="IPR037047">
    <property type="entry name" value="PITH_dom_sf"/>
</dbReference>
<protein>
    <recommendedName>
        <fullName evidence="2">PITH domain-containing protein</fullName>
    </recommendedName>
</protein>
<reference evidence="4" key="1">
    <citation type="journal article" date="2013" name="Nature">
        <title>Pan genome of the phytoplankton Emiliania underpins its global distribution.</title>
        <authorList>
            <person name="Read B.A."/>
            <person name="Kegel J."/>
            <person name="Klute M.J."/>
            <person name="Kuo A."/>
            <person name="Lefebvre S.C."/>
            <person name="Maumus F."/>
            <person name="Mayer C."/>
            <person name="Miller J."/>
            <person name="Monier A."/>
            <person name="Salamov A."/>
            <person name="Young J."/>
            <person name="Aguilar M."/>
            <person name="Claverie J.M."/>
            <person name="Frickenhaus S."/>
            <person name="Gonzalez K."/>
            <person name="Herman E.K."/>
            <person name="Lin Y.C."/>
            <person name="Napier J."/>
            <person name="Ogata H."/>
            <person name="Sarno A.F."/>
            <person name="Shmutz J."/>
            <person name="Schroeder D."/>
            <person name="de Vargas C."/>
            <person name="Verret F."/>
            <person name="von Dassow P."/>
            <person name="Valentin K."/>
            <person name="Van de Peer Y."/>
            <person name="Wheeler G."/>
            <person name="Dacks J.B."/>
            <person name="Delwiche C.F."/>
            <person name="Dyhrman S.T."/>
            <person name="Glockner G."/>
            <person name="John U."/>
            <person name="Richards T."/>
            <person name="Worden A.Z."/>
            <person name="Zhang X."/>
            <person name="Grigoriev I.V."/>
            <person name="Allen A.E."/>
            <person name="Bidle K."/>
            <person name="Borodovsky M."/>
            <person name="Bowler C."/>
            <person name="Brownlee C."/>
            <person name="Cock J.M."/>
            <person name="Elias M."/>
            <person name="Gladyshev V.N."/>
            <person name="Groth M."/>
            <person name="Guda C."/>
            <person name="Hadaegh A."/>
            <person name="Iglesias-Rodriguez M.D."/>
            <person name="Jenkins J."/>
            <person name="Jones B.M."/>
            <person name="Lawson T."/>
            <person name="Leese F."/>
            <person name="Lindquist E."/>
            <person name="Lobanov A."/>
            <person name="Lomsadze A."/>
            <person name="Malik S.B."/>
            <person name="Marsh M.E."/>
            <person name="Mackinder L."/>
            <person name="Mock T."/>
            <person name="Mueller-Roeber B."/>
            <person name="Pagarete A."/>
            <person name="Parker M."/>
            <person name="Probert I."/>
            <person name="Quesneville H."/>
            <person name="Raines C."/>
            <person name="Rensing S.A."/>
            <person name="Riano-Pachon D.M."/>
            <person name="Richier S."/>
            <person name="Rokitta S."/>
            <person name="Shiraiwa Y."/>
            <person name="Soanes D.M."/>
            <person name="van der Giezen M."/>
            <person name="Wahlund T.M."/>
            <person name="Williams B."/>
            <person name="Wilson W."/>
            <person name="Wolfe G."/>
            <person name="Wurch L.L."/>
        </authorList>
    </citation>
    <scope>NUCLEOTIDE SEQUENCE</scope>
</reference>
<sequence>MAAQQSHYDLFEQLELPQCECLNAAKDHTLRRAPRRPPRRFTLHMLTRSPAPQAVRLSAIVVAGPAASAPSELRIFANPPAPLDFDSGRSNAPTQTLPLTPADVAREGRPVELRFVHFQGAAASIAAPYRTTVRELTIFVPGNMGNEEETVIARLRLIGLPVEQTGAKRSEAEQAAASKADWLGSGIRGA</sequence>
<reference evidence="3" key="2">
    <citation type="submission" date="2024-10" db="UniProtKB">
        <authorList>
            <consortium name="EnsemblProtists"/>
        </authorList>
    </citation>
    <scope>IDENTIFICATION</scope>
</reference>
<accession>A0A0D3JG56</accession>
<evidence type="ECO:0000313" key="4">
    <source>
        <dbReference type="Proteomes" id="UP000013827"/>
    </source>
</evidence>